<accession>A0A6A3MTB0</accession>
<dbReference type="EMBL" id="QXFV01000645">
    <property type="protein sequence ID" value="KAE9032036.1"/>
    <property type="molecule type" value="Genomic_DNA"/>
</dbReference>
<evidence type="ECO:0000313" key="2">
    <source>
        <dbReference type="EMBL" id="KAE9338900.1"/>
    </source>
</evidence>
<dbReference type="AlphaFoldDB" id="A0A6A3MTB0"/>
<protein>
    <submittedName>
        <fullName evidence="1">Uncharacterized protein</fullName>
    </submittedName>
</protein>
<dbReference type="EMBL" id="QXFT01000644">
    <property type="protein sequence ID" value="KAE9338900.1"/>
    <property type="molecule type" value="Genomic_DNA"/>
</dbReference>
<evidence type="ECO:0000313" key="4">
    <source>
        <dbReference type="Proteomes" id="UP000434957"/>
    </source>
</evidence>
<evidence type="ECO:0000313" key="3">
    <source>
        <dbReference type="Proteomes" id="UP000429607"/>
    </source>
</evidence>
<dbReference type="Proteomes" id="UP000434957">
    <property type="component" value="Unassembled WGS sequence"/>
</dbReference>
<name>A0A6A3MTB0_9STRA</name>
<sequence>MRLAYQLPDHVIAGSRTTRYAEVSDDEVDVTIQYGELYPFMVKCADLDDSGFLELDFYAWVPMDRIEVKNTRKPSEAEEILVNGFQTVIKTPISLRAPDPDMTNVAEVSCAINNGIHRTAYASHWLHACTCEN</sequence>
<reference evidence="1 3" key="1">
    <citation type="submission" date="2018-09" db="EMBL/GenBank/DDBJ databases">
        <title>Genomic investigation of the strawberry pathogen Phytophthora fragariae indicates pathogenicity is determined by transcriptional variation in three key races.</title>
        <authorList>
            <person name="Adams T.M."/>
            <person name="Armitage A.D."/>
            <person name="Sobczyk M.K."/>
            <person name="Bates H.J."/>
            <person name="Dunwell J.M."/>
            <person name="Nellist C.F."/>
            <person name="Harrison R.J."/>
        </authorList>
    </citation>
    <scope>NUCLEOTIDE SEQUENCE [LARGE SCALE GENOMIC DNA]</scope>
    <source>
        <strain evidence="1 3">SCRP249</strain>
        <strain evidence="2 4">SCRP333</strain>
    </source>
</reference>
<comment type="caution">
    <text evidence="1">The sequence shown here is derived from an EMBL/GenBank/DDBJ whole genome shotgun (WGS) entry which is preliminary data.</text>
</comment>
<proteinExistence type="predicted"/>
<gene>
    <name evidence="1" type="ORF">PR001_g10794</name>
    <name evidence="2" type="ORF">PR003_g11288</name>
</gene>
<keyword evidence="4" id="KW-1185">Reference proteome</keyword>
<organism evidence="1 3">
    <name type="scientific">Phytophthora rubi</name>
    <dbReference type="NCBI Taxonomy" id="129364"/>
    <lineage>
        <taxon>Eukaryota</taxon>
        <taxon>Sar</taxon>
        <taxon>Stramenopiles</taxon>
        <taxon>Oomycota</taxon>
        <taxon>Peronosporomycetes</taxon>
        <taxon>Peronosporales</taxon>
        <taxon>Peronosporaceae</taxon>
        <taxon>Phytophthora</taxon>
    </lineage>
</organism>
<evidence type="ECO:0000313" key="1">
    <source>
        <dbReference type="EMBL" id="KAE9032036.1"/>
    </source>
</evidence>
<dbReference type="Proteomes" id="UP000429607">
    <property type="component" value="Unassembled WGS sequence"/>
</dbReference>